<sequence>MDDLVQKRDPASSDYERPFRKWKCAGGINGKPCSRGPSCEGVCGATSACEPIKREDRWYCTRDTLSGGPCQDGPLPDGQCACQETPCIPELSARAIRRRSIWWAILLMLGVVTSGVGGAWTWRFINPGTVADHHVTIEQCDVCHSETMNHGFAHWMAAFFDEANVVMENQRCTNCHELGSSPQTAHGFTMAELVLKTTRAQEKVAAEKVSPPLFTEDNVACATCHKEHQMGEKINRESCNSCHVNNSTTFPAAHPPFESFPYKRRTALIFDHSSHFNQHFDKEAERAPELCLDCHNADSEGRRMEVKSYQQTCQACHDKQITGDDRATGPKGIPFFVLPGIDVETLAESNIHIGQWPLFAEGKITPLMQDLLLEQPFHMLDSIDLMDLQVVDETTRQKTSELAWAIKTFLYDLSVNGPEAVLKTRLENQLGRQATQAELSALAASLPVAVLQDAVNDWFPNLADEVQAYREGRTVFSAAYDPSEDIDSVSEEVLQDFVETVSDDSNNILGDDEGDLLSEDDSGILGNDKGNLLSEDDSEILGNDEGDLLSEDDSGILGGDEGDLLSEDSSRILGDDEDELLSEDNSEIPSDNETITISSAPEVTTEQWNKLGGWYYTDFSVLYRPARHSDQVLKELITLSGQLSHKAFLQLTDDKAQGQCAKCHARSEAGDGSLQLEWLQMVSTMTPQQLTVFRHAPHFATQTSEGCRTCHVIGNNSKAYQDSFQQTDTSHFKSNFEPMTIEQCDTCHNEQTQLSECITCHQYHPGGVDVRPLRSHLVSTDP</sequence>
<proteinExistence type="predicted"/>
<keyword evidence="3" id="KW-1133">Transmembrane helix</keyword>
<feature type="region of interest" description="Disordered" evidence="2">
    <location>
        <begin position="504"/>
        <end position="568"/>
    </location>
</feature>
<evidence type="ECO:0008006" key="6">
    <source>
        <dbReference type="Google" id="ProtNLM"/>
    </source>
</evidence>
<keyword evidence="1" id="KW-0732">Signal</keyword>
<dbReference type="PANTHER" id="PTHR35038">
    <property type="entry name" value="DISSIMILATORY SULFITE REDUCTASE SIRA"/>
    <property type="match status" value="1"/>
</dbReference>
<dbReference type="SUPFAM" id="SSF48695">
    <property type="entry name" value="Multiheme cytochromes"/>
    <property type="match status" value="2"/>
</dbReference>
<feature type="transmembrane region" description="Helical" evidence="3">
    <location>
        <begin position="101"/>
        <end position="122"/>
    </location>
</feature>
<accession>A0A839IT30</accession>
<dbReference type="AlphaFoldDB" id="A0A839IT30"/>
<reference evidence="4 5" key="1">
    <citation type="submission" date="2020-08" db="EMBL/GenBank/DDBJ databases">
        <title>Oceanospirillum sp. nov. isolated from marine sediment.</title>
        <authorList>
            <person name="Ji X."/>
        </authorList>
    </citation>
    <scope>NUCLEOTIDE SEQUENCE [LARGE SCALE GENOMIC DNA]</scope>
    <source>
        <strain evidence="4 5">D5</strain>
    </source>
</reference>
<feature type="compositionally biased region" description="Acidic residues" evidence="2">
    <location>
        <begin position="510"/>
        <end position="522"/>
    </location>
</feature>
<dbReference type="InterPro" id="IPR036280">
    <property type="entry name" value="Multihaem_cyt_sf"/>
</dbReference>
<evidence type="ECO:0000256" key="3">
    <source>
        <dbReference type="SAM" id="Phobius"/>
    </source>
</evidence>
<dbReference type="RefSeq" id="WP_182809363.1">
    <property type="nucleotide sequence ID" value="NZ_JACJFM010000016.1"/>
</dbReference>
<keyword evidence="3" id="KW-0812">Transmembrane</keyword>
<evidence type="ECO:0000313" key="5">
    <source>
        <dbReference type="Proteomes" id="UP000565262"/>
    </source>
</evidence>
<dbReference type="InterPro" id="IPR051829">
    <property type="entry name" value="Multiheme_Cytochr_ET"/>
</dbReference>
<organism evidence="4 5">
    <name type="scientific">Oceanospirillum sediminis</name>
    <dbReference type="NCBI Taxonomy" id="2760088"/>
    <lineage>
        <taxon>Bacteria</taxon>
        <taxon>Pseudomonadati</taxon>
        <taxon>Pseudomonadota</taxon>
        <taxon>Gammaproteobacteria</taxon>
        <taxon>Oceanospirillales</taxon>
        <taxon>Oceanospirillaceae</taxon>
        <taxon>Oceanospirillum</taxon>
    </lineage>
</organism>
<evidence type="ECO:0000256" key="2">
    <source>
        <dbReference type="SAM" id="MobiDB-lite"/>
    </source>
</evidence>
<keyword evidence="5" id="KW-1185">Reference proteome</keyword>
<comment type="caution">
    <text evidence="4">The sequence shown here is derived from an EMBL/GenBank/DDBJ whole genome shotgun (WGS) entry which is preliminary data.</text>
</comment>
<evidence type="ECO:0000256" key="1">
    <source>
        <dbReference type="ARBA" id="ARBA00022729"/>
    </source>
</evidence>
<protein>
    <recommendedName>
        <fullName evidence="6">Cytochrome c7-like domain-containing protein</fullName>
    </recommendedName>
</protein>
<feature type="compositionally biased region" description="Acidic residues" evidence="2">
    <location>
        <begin position="534"/>
        <end position="566"/>
    </location>
</feature>
<name>A0A839IT30_9GAMM</name>
<dbReference type="CDD" id="cd08168">
    <property type="entry name" value="Cytochrom_C3"/>
    <property type="match status" value="1"/>
</dbReference>
<gene>
    <name evidence="4" type="ORF">H4O21_13300</name>
</gene>
<dbReference type="EMBL" id="JACJFM010000016">
    <property type="protein sequence ID" value="MBB1487587.1"/>
    <property type="molecule type" value="Genomic_DNA"/>
</dbReference>
<dbReference type="Gene3D" id="3.90.10.10">
    <property type="entry name" value="Cytochrome C3"/>
    <property type="match status" value="3"/>
</dbReference>
<dbReference type="Proteomes" id="UP000565262">
    <property type="component" value="Unassembled WGS sequence"/>
</dbReference>
<evidence type="ECO:0000313" key="4">
    <source>
        <dbReference type="EMBL" id="MBB1487587.1"/>
    </source>
</evidence>
<keyword evidence="3" id="KW-0472">Membrane</keyword>